<keyword evidence="2 3" id="KW-0040">ANK repeat</keyword>
<feature type="repeat" description="ANK" evidence="3">
    <location>
        <begin position="495"/>
        <end position="545"/>
    </location>
</feature>
<feature type="repeat" description="ANK" evidence="3">
    <location>
        <begin position="816"/>
        <end position="848"/>
    </location>
</feature>
<dbReference type="AlphaFoldDB" id="A0AAV7ZQX8"/>
<dbReference type="PANTHER" id="PTHR24123">
    <property type="entry name" value="ANKYRIN REPEAT-CONTAINING"/>
    <property type="match status" value="1"/>
</dbReference>
<feature type="repeat" description="ANK" evidence="3">
    <location>
        <begin position="182"/>
        <end position="214"/>
    </location>
</feature>
<dbReference type="Pfam" id="PF00023">
    <property type="entry name" value="Ank"/>
    <property type="match status" value="3"/>
</dbReference>
<feature type="compositionally biased region" description="Basic and acidic residues" evidence="4">
    <location>
        <begin position="325"/>
        <end position="347"/>
    </location>
</feature>
<dbReference type="InterPro" id="IPR002110">
    <property type="entry name" value="Ankyrin_rpt"/>
</dbReference>
<feature type="region of interest" description="Disordered" evidence="4">
    <location>
        <begin position="1"/>
        <end position="28"/>
    </location>
</feature>
<dbReference type="Proteomes" id="UP001146793">
    <property type="component" value="Unassembled WGS sequence"/>
</dbReference>
<feature type="region of interest" description="Disordered" evidence="4">
    <location>
        <begin position="316"/>
        <end position="347"/>
    </location>
</feature>
<accession>A0AAV7ZQX8</accession>
<dbReference type="InterPro" id="IPR036770">
    <property type="entry name" value="Ankyrin_rpt-contain_sf"/>
</dbReference>
<keyword evidence="1" id="KW-0677">Repeat</keyword>
<feature type="repeat" description="ANK" evidence="3">
    <location>
        <begin position="679"/>
        <end position="711"/>
    </location>
</feature>
<comment type="caution">
    <text evidence="5">The sequence shown here is derived from an EMBL/GenBank/DDBJ whole genome shotgun (WGS) entry which is preliminary data.</text>
</comment>
<feature type="repeat" description="ANK" evidence="3">
    <location>
        <begin position="783"/>
        <end position="815"/>
    </location>
</feature>
<evidence type="ECO:0000256" key="2">
    <source>
        <dbReference type="ARBA" id="ARBA00023043"/>
    </source>
</evidence>
<dbReference type="PANTHER" id="PTHR24123:SF33">
    <property type="entry name" value="PROTEIN HOS4"/>
    <property type="match status" value="1"/>
</dbReference>
<proteinExistence type="predicted"/>
<evidence type="ECO:0000256" key="1">
    <source>
        <dbReference type="ARBA" id="ARBA00022737"/>
    </source>
</evidence>
<dbReference type="SUPFAM" id="SSF48403">
    <property type="entry name" value="Ankyrin repeat"/>
    <property type="match status" value="3"/>
</dbReference>
<dbReference type="PROSITE" id="PS50297">
    <property type="entry name" value="ANK_REP_REGION"/>
    <property type="match status" value="10"/>
</dbReference>
<protein>
    <submittedName>
        <fullName evidence="5">Ankyrin repeat ph and sec7 domain containing protein secg-related</fullName>
    </submittedName>
</protein>
<evidence type="ECO:0000313" key="5">
    <source>
        <dbReference type="EMBL" id="KAJ3444028.1"/>
    </source>
</evidence>
<dbReference type="PROSITE" id="PS50088">
    <property type="entry name" value="ANK_REPEAT"/>
    <property type="match status" value="12"/>
</dbReference>
<feature type="repeat" description="ANK" evidence="3">
    <location>
        <begin position="916"/>
        <end position="938"/>
    </location>
</feature>
<organism evidence="5 6">
    <name type="scientific">Anaeramoeba flamelloides</name>
    <dbReference type="NCBI Taxonomy" id="1746091"/>
    <lineage>
        <taxon>Eukaryota</taxon>
        <taxon>Metamonada</taxon>
        <taxon>Anaeramoebidae</taxon>
        <taxon>Anaeramoeba</taxon>
    </lineage>
</organism>
<dbReference type="Gene3D" id="1.25.40.20">
    <property type="entry name" value="Ankyrin repeat-containing domain"/>
    <property type="match status" value="5"/>
</dbReference>
<evidence type="ECO:0000256" key="4">
    <source>
        <dbReference type="SAM" id="MobiDB-lite"/>
    </source>
</evidence>
<dbReference type="InterPro" id="IPR051165">
    <property type="entry name" value="Multifunctional_ANK_Repeat"/>
</dbReference>
<feature type="repeat" description="ANK" evidence="3">
    <location>
        <begin position="613"/>
        <end position="645"/>
    </location>
</feature>
<dbReference type="Pfam" id="PF13637">
    <property type="entry name" value="Ank_4"/>
    <property type="match status" value="1"/>
</dbReference>
<feature type="repeat" description="ANK" evidence="3">
    <location>
        <begin position="215"/>
        <end position="247"/>
    </location>
</feature>
<dbReference type="SMART" id="SM00248">
    <property type="entry name" value="ANK"/>
    <property type="match status" value="21"/>
</dbReference>
<evidence type="ECO:0000313" key="6">
    <source>
        <dbReference type="Proteomes" id="UP001146793"/>
    </source>
</evidence>
<dbReference type="EMBL" id="JANTQA010000023">
    <property type="protein sequence ID" value="KAJ3444028.1"/>
    <property type="molecule type" value="Genomic_DNA"/>
</dbReference>
<dbReference type="PRINTS" id="PR01415">
    <property type="entry name" value="ANKYRIN"/>
</dbReference>
<feature type="repeat" description="ANK" evidence="3">
    <location>
        <begin position="646"/>
        <end position="678"/>
    </location>
</feature>
<feature type="repeat" description="ANK" evidence="3">
    <location>
        <begin position="952"/>
        <end position="984"/>
    </location>
</feature>
<evidence type="ECO:0000256" key="3">
    <source>
        <dbReference type="PROSITE-ProRule" id="PRU00023"/>
    </source>
</evidence>
<name>A0AAV7ZQX8_9EUKA</name>
<gene>
    <name evidence="5" type="ORF">M0812_09878</name>
</gene>
<feature type="repeat" description="ANK" evidence="3">
    <location>
        <begin position="750"/>
        <end position="782"/>
    </location>
</feature>
<sequence>MSKKEQINNKKKTIRINVPPKRNQTTTNTLSVSNKNRLAKSAQDGENKFTQFLLNINHQTSPKQTISKSYNEKKSVFKDALVFNLSPTKKKQQKQFKKPVQKKNKLTKHQKEMNSLDIQEFQNSIQEKDLMGLKKILTKKPNLVNELIEKFSPLSYCIQQNFIEGFIFILPKVNNIDQTDDYSYTALHEACESGKLEIVKLLYKYGSNLNCRTEEGKTALYLAYNQGYLDIVEYLIKKFAKQSSKIEEQLLGLTLEPNKKENNEQIFNYNNEAYLEERESHESFKKLGLWNEFHLSIMNGKLNEFLTKNFRELENSKNNSLNSDNKNDDVGKEDKKNKVDQEDKEDRERKEIDFKKLINKRSLFEGLSPLHLAIGKPEIMEQLIRLGAEIDPIDNWLETPLHKSIRMKSWESAMILISHGANYKKKSSEGSVLHLSIYNKDYQSLLFFLEKGININTQDTSLNTILHIACSNGLLDIIEILLKKKNISLNCQTEKGLTPLHKACMLNSDELFEKDLEKIEQFKKRKLIIVKLLINKGANYELTDSKGRTPLLCSCIFDMADIFKYLKSIGAQIFKGDSEGATGLHWAISRNNNQIIEEYLSCQKIDLNITDYKGYTPLHEACHAGNLGVILTLLKMGANIDVVTQEGMGVCHWSIHSNETEVLSLLIENGADLDKKDFKGKTPLAYAIEQDRNKLAKWLIKYGADIQTTTFSGLNLLSLCSINGNEKILNLLLQNEQIKLLNLINKMDHSQKSPLIYACENNHINILNILIQHGADINQLGTNGQSILHFASACSSDRCLKALLNLDTKIDLRDNSGHTALHCSCAAGSLKCIKLLIEAGCKVNVKDYFGSTPLHEAACINNSKIFDYLVNVGKADILVKDLNGSTPVHVAAISGSTQIMEWLIENNMPLTNIDEDGNIPLHLAVEADCIEIVELILRQKNAKEIINFENFALKTPLHLAIEMENAPITECLLINGADASVLEELGRRVSDFEFII</sequence>
<feature type="repeat" description="ANK" evidence="3">
    <location>
        <begin position="883"/>
        <end position="915"/>
    </location>
</feature>
<dbReference type="Pfam" id="PF12796">
    <property type="entry name" value="Ank_2"/>
    <property type="match status" value="5"/>
</dbReference>
<reference evidence="5" key="1">
    <citation type="submission" date="2022-08" db="EMBL/GenBank/DDBJ databases">
        <title>Novel sulphate-reducing endosymbionts in the free-living metamonad Anaeramoeba.</title>
        <authorList>
            <person name="Jerlstrom-Hultqvist J."/>
            <person name="Cepicka I."/>
            <person name="Gallot-Lavallee L."/>
            <person name="Salas-Leiva D."/>
            <person name="Curtis B.A."/>
            <person name="Zahonova K."/>
            <person name="Pipaliya S."/>
            <person name="Dacks J."/>
            <person name="Roger A.J."/>
        </authorList>
    </citation>
    <scope>NUCLEOTIDE SEQUENCE</scope>
    <source>
        <strain evidence="5">Busselton2</strain>
    </source>
</reference>